<reference evidence="2" key="1">
    <citation type="submission" date="2020-06" db="EMBL/GenBank/DDBJ databases">
        <title>A chromosome-scale genome assembly of Talaromyces rugulosus W13939.</title>
        <authorList>
            <person name="Wang B."/>
            <person name="Guo L."/>
            <person name="Ye K."/>
            <person name="Wang L."/>
        </authorList>
    </citation>
    <scope>NUCLEOTIDE SEQUENCE [LARGE SCALE GENOMIC DNA]</scope>
    <source>
        <strain evidence="2">W13939</strain>
    </source>
</reference>
<evidence type="ECO:0000313" key="1">
    <source>
        <dbReference type="EMBL" id="QKX59184.1"/>
    </source>
</evidence>
<accession>A0A7H8QYH9</accession>
<dbReference type="GeneID" id="55993811"/>
<dbReference type="OrthoDB" id="4358152at2759"/>
<dbReference type="KEGG" id="trg:TRUGW13939_06316"/>
<keyword evidence="2" id="KW-1185">Reference proteome</keyword>
<dbReference type="RefSeq" id="XP_035345362.1">
    <property type="nucleotide sequence ID" value="XM_035489469.1"/>
</dbReference>
<dbReference type="AlphaFoldDB" id="A0A7H8QYH9"/>
<gene>
    <name evidence="1" type="ORF">TRUGW13939_06316</name>
</gene>
<organism evidence="1 2">
    <name type="scientific">Talaromyces rugulosus</name>
    <name type="common">Penicillium rugulosum</name>
    <dbReference type="NCBI Taxonomy" id="121627"/>
    <lineage>
        <taxon>Eukaryota</taxon>
        <taxon>Fungi</taxon>
        <taxon>Dikarya</taxon>
        <taxon>Ascomycota</taxon>
        <taxon>Pezizomycotina</taxon>
        <taxon>Eurotiomycetes</taxon>
        <taxon>Eurotiomycetidae</taxon>
        <taxon>Eurotiales</taxon>
        <taxon>Trichocomaceae</taxon>
        <taxon>Talaromyces</taxon>
        <taxon>Talaromyces sect. Islandici</taxon>
    </lineage>
</organism>
<proteinExistence type="predicted"/>
<sequence>MAVREKMVSPYSRLPMEVLIMILQQAPDLSSTYAFICASSTAKATFEIDPARILDAVLERSTPDIKHLELTEKYKARPLGETTKEFAAGTQGPRYVLLTAYRIEILQEMCLITLLRNFHDLIQGNERVDGDQSSYGFSSPSFWPPSVGEKIRVVTLLWKLMINWNICTICEDIKGKVDDCLDRYIAKIKHLDSTLGPRATTYDSDDSDDSLDDLYFDPYEYCGFKCVLATVRQFLGCADESFATFTSFFGQMDCPKFQIQKGPFSTMRKKSVSISWKLKEPAPPVVGEPEFREDLAMSYFLEHYGIRFQSWFGICIWDYTRLAHFLSSLERCSWARDWRCYIY</sequence>
<dbReference type="EMBL" id="CP055900">
    <property type="protein sequence ID" value="QKX59184.1"/>
    <property type="molecule type" value="Genomic_DNA"/>
</dbReference>
<name>A0A7H8QYH9_TALRU</name>
<protein>
    <submittedName>
        <fullName evidence="1">Uncharacterized protein</fullName>
    </submittedName>
</protein>
<dbReference type="Proteomes" id="UP000509510">
    <property type="component" value="Chromosome III"/>
</dbReference>
<evidence type="ECO:0000313" key="2">
    <source>
        <dbReference type="Proteomes" id="UP000509510"/>
    </source>
</evidence>